<evidence type="ECO:0000313" key="3">
    <source>
        <dbReference type="Proteomes" id="UP000242287"/>
    </source>
</evidence>
<reference evidence="2 3" key="1">
    <citation type="submission" date="2014-02" db="EMBL/GenBank/DDBJ databases">
        <title>Transposable element dynamics among asymbiotic and ectomycorrhizal Amanita fungi.</title>
        <authorList>
            <consortium name="DOE Joint Genome Institute"/>
            <person name="Hess J."/>
            <person name="Skrede I."/>
            <person name="Wolfe B."/>
            <person name="LaButti K."/>
            <person name="Ohm R.A."/>
            <person name="Grigoriev I.V."/>
            <person name="Pringle A."/>
        </authorList>
    </citation>
    <scope>NUCLEOTIDE SEQUENCE [LARGE SCALE GENOMIC DNA]</scope>
    <source>
        <strain evidence="2 3">SKay4041</strain>
    </source>
</reference>
<dbReference type="AlphaFoldDB" id="A0A2A9N7M2"/>
<dbReference type="OrthoDB" id="3063706at2759"/>
<dbReference type="Proteomes" id="UP000242287">
    <property type="component" value="Unassembled WGS sequence"/>
</dbReference>
<protein>
    <submittedName>
        <fullName evidence="2">Uncharacterized protein</fullName>
    </submittedName>
</protein>
<feature type="compositionally biased region" description="Polar residues" evidence="1">
    <location>
        <begin position="222"/>
        <end position="237"/>
    </location>
</feature>
<evidence type="ECO:0000313" key="2">
    <source>
        <dbReference type="EMBL" id="PFH45528.1"/>
    </source>
</evidence>
<dbReference type="EMBL" id="KZ302349">
    <property type="protein sequence ID" value="PFH45528.1"/>
    <property type="molecule type" value="Genomic_DNA"/>
</dbReference>
<sequence length="316" mass="35336">MSATGSGPSYATGPTPHLTSELDDSSERTSTCCSSEERLTSDMIRRLLQPSSLKATKEDFRAELFELKMALVDLLGQVDRCETEASFYKTRIIMLNNDISRLKLQVLRRESKRSQRRRAGANGGPLTSAKAVACQTLDEEGRLAKQREEEKHAAKQVKEEARHAQIADESIFTAFDHGTKVVLYDRIRAHFDAHPEAKQSPRFIGLFPRLSQHNEGPPPSEASLSSSQFQTTSPSATIQFQPSVPQPPPITQPFLVPYYIPPLPPSASEYLYPFNTPSASQLIQSNQPLFHPPPFPYIQTASYPHSYPYFTQDPKS</sequence>
<feature type="region of interest" description="Disordered" evidence="1">
    <location>
        <begin position="1"/>
        <end position="30"/>
    </location>
</feature>
<gene>
    <name evidence="2" type="ORF">AMATHDRAFT_88780</name>
</gene>
<evidence type="ECO:0000256" key="1">
    <source>
        <dbReference type="SAM" id="MobiDB-lite"/>
    </source>
</evidence>
<name>A0A2A9N7M2_9AGAR</name>
<keyword evidence="3" id="KW-1185">Reference proteome</keyword>
<proteinExistence type="predicted"/>
<feature type="region of interest" description="Disordered" evidence="1">
    <location>
        <begin position="208"/>
        <end position="243"/>
    </location>
</feature>
<organism evidence="2 3">
    <name type="scientific">Amanita thiersii Skay4041</name>
    <dbReference type="NCBI Taxonomy" id="703135"/>
    <lineage>
        <taxon>Eukaryota</taxon>
        <taxon>Fungi</taxon>
        <taxon>Dikarya</taxon>
        <taxon>Basidiomycota</taxon>
        <taxon>Agaricomycotina</taxon>
        <taxon>Agaricomycetes</taxon>
        <taxon>Agaricomycetidae</taxon>
        <taxon>Agaricales</taxon>
        <taxon>Pluteineae</taxon>
        <taxon>Amanitaceae</taxon>
        <taxon>Amanita</taxon>
    </lineage>
</organism>
<accession>A0A2A9N7M2</accession>